<dbReference type="InterPro" id="IPR027417">
    <property type="entry name" value="P-loop_NTPase"/>
</dbReference>
<protein>
    <recommendedName>
        <fullName evidence="2">CPC1/SPEF2 domain-containing protein</fullName>
    </recommendedName>
</protein>
<dbReference type="Proteomes" id="UP000677228">
    <property type="component" value="Unassembled WGS sequence"/>
</dbReference>
<proteinExistence type="predicted"/>
<feature type="non-terminal residue" evidence="4">
    <location>
        <position position="1"/>
    </location>
</feature>
<feature type="non-terminal residue" evidence="4">
    <location>
        <position position="423"/>
    </location>
</feature>
<evidence type="ECO:0000313" key="5">
    <source>
        <dbReference type="Proteomes" id="UP000682733"/>
    </source>
</evidence>
<evidence type="ECO:0000313" key="4">
    <source>
        <dbReference type="EMBL" id="CAF4317160.1"/>
    </source>
</evidence>
<accession>A0A8S2TYZ1</accession>
<dbReference type="PANTHER" id="PTHR14919:SF0">
    <property type="entry name" value="SPERM FLAGELLAR PROTEIN 2"/>
    <property type="match status" value="1"/>
</dbReference>
<dbReference type="Gene3D" id="3.40.50.300">
    <property type="entry name" value="P-loop containing nucleotide triphosphate hydrolases"/>
    <property type="match status" value="1"/>
</dbReference>
<dbReference type="AlphaFoldDB" id="A0A8S2TYZ1"/>
<dbReference type="InterPro" id="IPR054517">
    <property type="entry name" value="SPEF2_D5"/>
</dbReference>
<organism evidence="4 5">
    <name type="scientific">Didymodactylos carnosus</name>
    <dbReference type="NCBI Taxonomy" id="1234261"/>
    <lineage>
        <taxon>Eukaryota</taxon>
        <taxon>Metazoa</taxon>
        <taxon>Spiralia</taxon>
        <taxon>Gnathifera</taxon>
        <taxon>Rotifera</taxon>
        <taxon>Eurotatoria</taxon>
        <taxon>Bdelloidea</taxon>
        <taxon>Philodinida</taxon>
        <taxon>Philodinidae</taxon>
        <taxon>Didymodactylos</taxon>
    </lineage>
</organism>
<feature type="region of interest" description="Disordered" evidence="1">
    <location>
        <begin position="392"/>
        <end position="423"/>
    </location>
</feature>
<dbReference type="EMBL" id="CAJNOK010037360">
    <property type="protein sequence ID" value="CAF1530218.1"/>
    <property type="molecule type" value="Genomic_DNA"/>
</dbReference>
<dbReference type="Pfam" id="PF22946">
    <property type="entry name" value="SPEF2_D5"/>
    <property type="match status" value="1"/>
</dbReference>
<name>A0A8S2TYZ1_9BILA</name>
<dbReference type="InterPro" id="IPR052634">
    <property type="entry name" value="Sperm_flagellar-bone_growth"/>
</dbReference>
<evidence type="ECO:0000259" key="2">
    <source>
        <dbReference type="Pfam" id="PF22946"/>
    </source>
</evidence>
<dbReference type="PANTHER" id="PTHR14919">
    <property type="entry name" value="KPL2-RELATED"/>
    <property type="match status" value="1"/>
</dbReference>
<reference evidence="4" key="1">
    <citation type="submission" date="2021-02" db="EMBL/GenBank/DDBJ databases">
        <authorList>
            <person name="Nowell W R."/>
        </authorList>
    </citation>
    <scope>NUCLEOTIDE SEQUENCE</scope>
</reference>
<gene>
    <name evidence="3" type="ORF">OVA965_LOCUS38215</name>
    <name evidence="4" type="ORF">TMI583_LOCUS39382</name>
</gene>
<sequence>ETMNDIKKFEKRVLTHSDFEDEGFDEQTNSESINLADIEVSAPYEQENAPKPSTDITEYIHSKTTSGIDPYIMEIRRRLQEDIHARREREKRRRKVLVDQLRALESIEDARREESLVSHLLRQSQFERRLAVELLQTRHEKDVLRQNRIGHEKELEQRRRLDFIEAMDREAELARLARIEYAEQVRKDKELHDIIASDKAEAQHQENFQVCTEITWQLVDFSLKVSEYRQLCENLIPVKLWREWNALFIAGQSLFDDENRADQQDKPNKLHAQTILEEESLKLLDEGDFNEYRNMIGEWEPPTREQFPFETPPVDNPIYGFVINRLHHIVHPPPEKLPPPLFPAYGLKIIVLGKSFSGKTTALKRYCEEHTIVIISLENLVHEAIDAFKNNEMREGEADSDSESSVILDEDKKPDENTSGNQT</sequence>
<dbReference type="Proteomes" id="UP000682733">
    <property type="component" value="Unassembled WGS sequence"/>
</dbReference>
<evidence type="ECO:0000256" key="1">
    <source>
        <dbReference type="SAM" id="MobiDB-lite"/>
    </source>
</evidence>
<feature type="domain" description="CPC1/SPEF2" evidence="2">
    <location>
        <begin position="120"/>
        <end position="252"/>
    </location>
</feature>
<dbReference type="EMBL" id="CAJOBA010059587">
    <property type="protein sequence ID" value="CAF4317160.1"/>
    <property type="molecule type" value="Genomic_DNA"/>
</dbReference>
<evidence type="ECO:0000313" key="3">
    <source>
        <dbReference type="EMBL" id="CAF1530218.1"/>
    </source>
</evidence>
<comment type="caution">
    <text evidence="4">The sequence shown here is derived from an EMBL/GenBank/DDBJ whole genome shotgun (WGS) entry which is preliminary data.</text>
</comment>